<dbReference type="EMBL" id="UGFE01000007">
    <property type="protein sequence ID" value="STO18261.1"/>
    <property type="molecule type" value="Genomic_DNA"/>
</dbReference>
<proteinExistence type="predicted"/>
<dbReference type="Proteomes" id="UP000531916">
    <property type="component" value="Unassembled WGS sequence"/>
</dbReference>
<accession>A0A2X6FLI0</accession>
<evidence type="ECO:0000313" key="10">
    <source>
        <dbReference type="EMBL" id="STO18261.1"/>
    </source>
</evidence>
<evidence type="ECO:0000313" key="16">
    <source>
        <dbReference type="Proteomes" id="UP000512182"/>
    </source>
</evidence>
<evidence type="ECO:0000313" key="2">
    <source>
        <dbReference type="EMBL" id="EFC2248308.1"/>
    </source>
</evidence>
<reference evidence="3" key="1">
    <citation type="journal article" date="2018" name="Genome Biol.">
        <title>SKESA: strategic k-mer extension for scrupulous assemblies.</title>
        <authorList>
            <person name="Souvorov A."/>
            <person name="Agarwala R."/>
            <person name="Lipman D.J."/>
        </authorList>
    </citation>
    <scope>NUCLEOTIDE SEQUENCE</scope>
    <source>
        <strain evidence="3">Escherichia coli</strain>
    </source>
</reference>
<geneLocation type="plasmid" evidence="1 13">
    <name>pE2863-2</name>
</geneLocation>
<evidence type="ECO:0000313" key="11">
    <source>
        <dbReference type="Proteomes" id="UP000250991"/>
    </source>
</evidence>
<dbReference type="Proteomes" id="UP000870292">
    <property type="component" value="Unassembled WGS sequence"/>
</dbReference>
<dbReference type="Proteomes" id="UP000250991">
    <property type="component" value="Unassembled WGS sequence"/>
</dbReference>
<protein>
    <submittedName>
        <fullName evidence="2">Uncharacterized protein</fullName>
    </submittedName>
</protein>
<reference evidence="3" key="8">
    <citation type="submission" date="2021-03" db="EMBL/GenBank/DDBJ databases">
        <authorList>
            <consortium name="NCBI Pathogen Detection Project"/>
        </authorList>
    </citation>
    <scope>NUCLEOTIDE SEQUENCE</scope>
    <source>
        <strain evidence="3">Escherichia coli</strain>
    </source>
</reference>
<reference evidence="4" key="7">
    <citation type="submission" date="2020-09" db="EMBL/GenBank/DDBJ databases">
        <title>Emerging polyconal dissemination of OXA-244-producing E. coli in France.</title>
        <authorList>
            <person name="Emeraud C."/>
            <person name="Girlich D."/>
            <person name="Bonnin R.A."/>
            <person name="Jousset A.B."/>
            <person name="Naas T."/>
            <person name="Dortet L."/>
        </authorList>
    </citation>
    <scope>NUCLEOTIDE SEQUENCE</scope>
    <source>
        <strain evidence="4">225E3</strain>
    </source>
</reference>
<evidence type="ECO:0000313" key="7">
    <source>
        <dbReference type="EMBL" id="QLY99933.1"/>
    </source>
</evidence>
<dbReference type="Proteomes" id="UP000430081">
    <property type="component" value="Unassembled WGS sequence"/>
</dbReference>
<evidence type="ECO:0000313" key="14">
    <source>
        <dbReference type="Proteomes" id="UP000430081"/>
    </source>
</evidence>
<dbReference type="Proteomes" id="UP000462271">
    <property type="component" value="Unassembled WGS sequence"/>
</dbReference>
<geneLocation type="plasmid" evidence="16">
    <name>prhbstw-00177_3</name>
</geneLocation>
<dbReference type="EMBL" id="AP018804">
    <property type="protein sequence ID" value="BBF56984.1"/>
    <property type="molecule type" value="Genomic_DNA"/>
</dbReference>
<evidence type="ECO:0000313" key="9">
    <source>
        <dbReference type="EMBL" id="STO18138.1"/>
    </source>
</evidence>
<evidence type="ECO:0000313" key="3">
    <source>
        <dbReference type="EMBL" id="HBB1575198.1"/>
    </source>
</evidence>
<dbReference type="EMBL" id="CP056796">
    <property type="protein sequence ID" value="QLY99933.1"/>
    <property type="molecule type" value="Genomic_DNA"/>
</dbReference>
<reference evidence="2 17" key="4">
    <citation type="submission" date="2019-04" db="EMBL/GenBank/DDBJ databases">
        <authorList>
            <consortium name="NARMS: The National Antimicrobial Resistance Monitoring System"/>
        </authorList>
    </citation>
    <scope>NUCLEOTIDE SEQUENCE [LARGE SCALE GENOMIC DNA]</scope>
    <source>
        <strain evidence="2 17">FSIS11919500</strain>
    </source>
</reference>
<evidence type="ECO:0000313" key="6">
    <source>
        <dbReference type="EMBL" id="MWL06376.1"/>
    </source>
</evidence>
<reference evidence="11 12" key="2">
    <citation type="submission" date="2018-06" db="EMBL/GenBank/DDBJ databases">
        <authorList>
            <consortium name="Pathogen Informatics"/>
            <person name="Doyle S."/>
        </authorList>
    </citation>
    <scope>NUCLEOTIDE SEQUENCE [LARGE SCALE GENOMIC DNA]</scope>
    <source>
        <strain evidence="8 11">NCTC8009</strain>
        <strain evidence="9 12">NCTC8333</strain>
    </source>
</reference>
<evidence type="ECO:0000313" key="1">
    <source>
        <dbReference type="EMBL" id="BBF56984.1"/>
    </source>
</evidence>
<dbReference type="EMBL" id="WTML01000151">
    <property type="protein sequence ID" value="MWK99972.1"/>
    <property type="molecule type" value="Genomic_DNA"/>
</dbReference>
<dbReference type="Proteomes" id="UP000640866">
    <property type="component" value="Unassembled WGS sequence"/>
</dbReference>
<dbReference type="AlphaFoldDB" id="A0A2X6FLI0"/>
<reference evidence="1 13" key="3">
    <citation type="submission" date="2018-07" db="EMBL/GenBank/DDBJ databases">
        <title>Genomic analysis of colistin resistant EHEC isolated from cattle in Japan.</title>
        <authorList>
            <person name="Kusumoto M."/>
            <person name="Misumi W."/>
            <person name="Ogura Y."/>
            <person name="Hayashi T."/>
            <person name="Akiba M."/>
        </authorList>
    </citation>
    <scope>NUCLEOTIDE SEQUENCE [LARGE SCALE GENOMIC DNA]</scope>
    <source>
        <strain evidence="1 13">E2863</strain>
        <plasmid evidence="1 13">pE2863-2</plasmid>
    </source>
</reference>
<dbReference type="EMBL" id="UARW01000007">
    <property type="protein sequence ID" value="SPW74269.1"/>
    <property type="molecule type" value="Genomic_DNA"/>
</dbReference>
<gene>
    <name evidence="1" type="ORF">E2863_05583</name>
    <name evidence="2" type="ORF">E5H86_21370</name>
    <name evidence="6" type="ORF">GQM13_23525</name>
    <name evidence="5" type="ORF">GQM21_22860</name>
    <name evidence="7" type="ORF">HV109_25665</name>
    <name evidence="4" type="ORF">IH772_14670</name>
    <name evidence="3" type="ORF">J0541_004190</name>
    <name evidence="8" type="ORF">NCTC8009_00681</name>
    <name evidence="9" type="ORF">NCTC8333_06396</name>
    <name evidence="10" type="ORF">NCTC8333_06528</name>
</gene>
<reference evidence="7 16" key="6">
    <citation type="submission" date="2020-06" db="EMBL/GenBank/DDBJ databases">
        <title>REHAB project genomes.</title>
        <authorList>
            <person name="Shaw L.P."/>
        </authorList>
    </citation>
    <scope>NUCLEOTIDE SEQUENCE [LARGE SCALE GENOMIC DNA]</scope>
    <source>
        <strain evidence="7 16">RHBSTW-00177</strain>
        <plasmid evidence="16">prhbstw-00177_3</plasmid>
        <plasmid evidence="7">pRHBSTW-00177_3</plasmid>
    </source>
</reference>
<dbReference type="EMBL" id="AASEPP010000044">
    <property type="protein sequence ID" value="EFC2248308.1"/>
    <property type="molecule type" value="Genomic_DNA"/>
</dbReference>
<evidence type="ECO:0000313" key="15">
    <source>
        <dbReference type="Proteomes" id="UP000462271"/>
    </source>
</evidence>
<dbReference type="RefSeq" id="WP_001238268.1">
    <property type="nucleotide sequence ID" value="NZ_AP018804.1"/>
</dbReference>
<evidence type="ECO:0000313" key="17">
    <source>
        <dbReference type="Proteomes" id="UP000531916"/>
    </source>
</evidence>
<dbReference type="Proteomes" id="UP000254718">
    <property type="component" value="Unassembled WGS sequence"/>
</dbReference>
<name>A0A2X6FLI0_ECOLX</name>
<evidence type="ECO:0000313" key="13">
    <source>
        <dbReference type="Proteomes" id="UP000281900"/>
    </source>
</evidence>
<dbReference type="EMBL" id="WTMQ01000013">
    <property type="protein sequence ID" value="MWL06376.1"/>
    <property type="molecule type" value="Genomic_DNA"/>
</dbReference>
<reference evidence="14 15" key="5">
    <citation type="submission" date="2019-12" db="EMBL/GenBank/DDBJ databases">
        <title>Enteriobacteria Tanzani isolates_10432.</title>
        <authorList>
            <person name="Subbiah M."/>
            <person name="Call D."/>
        </authorList>
    </citation>
    <scope>NUCLEOTIDE SEQUENCE [LARGE SCALE GENOMIC DNA]</scope>
    <source>
        <strain evidence="6 14">10432wG7</strain>
        <strain evidence="5 15">10432wG8</strain>
    </source>
</reference>
<dbReference type="EMBL" id="JACZOI010000035">
    <property type="protein sequence ID" value="MBE0978528.1"/>
    <property type="molecule type" value="Genomic_DNA"/>
</dbReference>
<organism evidence="2 17">
    <name type="scientific">Escherichia coli</name>
    <dbReference type="NCBI Taxonomy" id="562"/>
    <lineage>
        <taxon>Bacteria</taxon>
        <taxon>Pseudomonadati</taxon>
        <taxon>Pseudomonadota</taxon>
        <taxon>Gammaproteobacteria</taxon>
        <taxon>Enterobacterales</taxon>
        <taxon>Enterobacteriaceae</taxon>
        <taxon>Escherichia</taxon>
    </lineage>
</organism>
<dbReference type="Proteomes" id="UP000512182">
    <property type="component" value="Plasmid pRHBSTW-00177_3"/>
</dbReference>
<evidence type="ECO:0000313" key="4">
    <source>
        <dbReference type="EMBL" id="MBE0978528.1"/>
    </source>
</evidence>
<evidence type="ECO:0000313" key="5">
    <source>
        <dbReference type="EMBL" id="MWK99972.1"/>
    </source>
</evidence>
<dbReference type="EMBL" id="DADUEU010000033">
    <property type="protein sequence ID" value="HBB1575198.1"/>
    <property type="molecule type" value="Genomic_DNA"/>
</dbReference>
<evidence type="ECO:0000313" key="8">
    <source>
        <dbReference type="EMBL" id="SPW74269.1"/>
    </source>
</evidence>
<dbReference type="Proteomes" id="UP000281900">
    <property type="component" value="Plasmid pE2863-2"/>
</dbReference>
<geneLocation type="plasmid" evidence="7">
    <name>pRHBSTW-00177_3</name>
</geneLocation>
<evidence type="ECO:0000313" key="12">
    <source>
        <dbReference type="Proteomes" id="UP000254718"/>
    </source>
</evidence>
<sequence length="66" mass="7404">MRLLNVAELIPAGTNAIARRRSWQQALCIEISKRINGSFEARNIVTGDKVHITPESASADDWEFVH</sequence>
<dbReference type="EMBL" id="UGFE01000007">
    <property type="protein sequence ID" value="STO18138.1"/>
    <property type="molecule type" value="Genomic_DNA"/>
</dbReference>
<keyword evidence="1" id="KW-0614">Plasmid</keyword>